<accession>A0A9D1M3J4</accession>
<reference evidence="6" key="1">
    <citation type="submission" date="2020-10" db="EMBL/GenBank/DDBJ databases">
        <authorList>
            <person name="Gilroy R."/>
        </authorList>
    </citation>
    <scope>NUCLEOTIDE SEQUENCE</scope>
    <source>
        <strain evidence="6">ChiW3-316</strain>
    </source>
</reference>
<evidence type="ECO:0000256" key="3">
    <source>
        <dbReference type="ARBA" id="ARBA00022676"/>
    </source>
</evidence>
<protein>
    <recommendedName>
        <fullName evidence="2">starch synthase</fullName>
        <ecNumber evidence="2">2.4.1.21</ecNumber>
    </recommendedName>
</protein>
<dbReference type="Pfam" id="PF08323">
    <property type="entry name" value="Glyco_transf_5"/>
    <property type="match status" value="1"/>
</dbReference>
<evidence type="ECO:0000259" key="5">
    <source>
        <dbReference type="Pfam" id="PF08323"/>
    </source>
</evidence>
<evidence type="ECO:0000313" key="6">
    <source>
        <dbReference type="EMBL" id="HIU52944.1"/>
    </source>
</evidence>
<dbReference type="AlphaFoldDB" id="A0A9D1M3J4"/>
<dbReference type="PANTHER" id="PTHR45825:SF11">
    <property type="entry name" value="ALPHA AMYLASE DOMAIN-CONTAINING PROTEIN"/>
    <property type="match status" value="1"/>
</dbReference>
<dbReference type="EMBL" id="DVNC01000021">
    <property type="protein sequence ID" value="HIU52944.1"/>
    <property type="molecule type" value="Genomic_DNA"/>
</dbReference>
<dbReference type="Gene3D" id="3.40.50.2000">
    <property type="entry name" value="Glycogen Phosphorylase B"/>
    <property type="match status" value="2"/>
</dbReference>
<dbReference type="SUPFAM" id="SSF53756">
    <property type="entry name" value="UDP-Glycosyltransferase/glycogen phosphorylase"/>
    <property type="match status" value="1"/>
</dbReference>
<dbReference type="PANTHER" id="PTHR45825">
    <property type="entry name" value="GRANULE-BOUND STARCH SYNTHASE 1, CHLOROPLASTIC/AMYLOPLASTIC"/>
    <property type="match status" value="1"/>
</dbReference>
<name>A0A9D1M3J4_9PROT</name>
<dbReference type="GO" id="GO:0009011">
    <property type="term" value="F:alpha-1,4-glucan glucosyltransferase (ADP-glucose donor) activity"/>
    <property type="evidence" value="ECO:0007669"/>
    <property type="project" value="UniProtKB-EC"/>
</dbReference>
<evidence type="ECO:0000256" key="4">
    <source>
        <dbReference type="ARBA" id="ARBA00022679"/>
    </source>
</evidence>
<dbReference type="Pfam" id="PF13692">
    <property type="entry name" value="Glyco_trans_1_4"/>
    <property type="match status" value="1"/>
</dbReference>
<gene>
    <name evidence="6" type="ORF">IAD20_02565</name>
</gene>
<keyword evidence="3" id="KW-0328">Glycosyltransferase</keyword>
<evidence type="ECO:0000313" key="7">
    <source>
        <dbReference type="Proteomes" id="UP000824107"/>
    </source>
</evidence>
<reference evidence="6" key="2">
    <citation type="journal article" date="2021" name="PeerJ">
        <title>Extensive microbial diversity within the chicken gut microbiome revealed by metagenomics and culture.</title>
        <authorList>
            <person name="Gilroy R."/>
            <person name="Ravi A."/>
            <person name="Getino M."/>
            <person name="Pursley I."/>
            <person name="Horton D.L."/>
            <person name="Alikhan N.F."/>
            <person name="Baker D."/>
            <person name="Gharbi K."/>
            <person name="Hall N."/>
            <person name="Watson M."/>
            <person name="Adriaenssens E.M."/>
            <person name="Foster-Nyarko E."/>
            <person name="Jarju S."/>
            <person name="Secka A."/>
            <person name="Antonio M."/>
            <person name="Oren A."/>
            <person name="Chaudhuri R.R."/>
            <person name="La Ragione R."/>
            <person name="Hildebrand F."/>
            <person name="Pallen M.J."/>
        </authorList>
    </citation>
    <scope>NUCLEOTIDE SEQUENCE</scope>
    <source>
        <strain evidence="6">ChiW3-316</strain>
    </source>
</reference>
<dbReference type="InterPro" id="IPR013534">
    <property type="entry name" value="Starch_synth_cat_dom"/>
</dbReference>
<keyword evidence="4" id="KW-0808">Transferase</keyword>
<dbReference type="Proteomes" id="UP000824107">
    <property type="component" value="Unassembled WGS sequence"/>
</dbReference>
<organism evidence="6 7">
    <name type="scientific">Candidatus Scatocola faecipullorum</name>
    <dbReference type="NCBI Taxonomy" id="2840917"/>
    <lineage>
        <taxon>Bacteria</taxon>
        <taxon>Pseudomonadati</taxon>
        <taxon>Pseudomonadota</taxon>
        <taxon>Alphaproteobacteria</taxon>
        <taxon>Rhodospirillales</taxon>
        <taxon>Rhodospirillaceae</taxon>
        <taxon>Rhodospirillaceae incertae sedis</taxon>
        <taxon>Candidatus Scatocola</taxon>
    </lineage>
</organism>
<evidence type="ECO:0000256" key="1">
    <source>
        <dbReference type="ARBA" id="ARBA00001478"/>
    </source>
</evidence>
<dbReference type="EC" id="2.4.1.21" evidence="2"/>
<sequence length="679" mass="77184">MNANAVNFDVQNQLRPLPKAFNKKKFVLSYNVVNNPILSEIQNLSKKQCLGKNPWPEIQKINSWMISAETATFMKWGGLGMIASELPEVFNHVFGKNGEQLSVVTPMYLGDTKKKKAAFEGDVYTGTENKKIQLKKIRVITVPFAADRPALHKFKVTVYTGVFNNTNYIFLANDRFFSINPHPDNPSAQDGCYVMNEFGINEVERFAFFSKAVYELLKEIFEGKIKDISRPNVLIANDWHSGALSGLTKYFTKAQIEAQRMSPELAEKMKALPIVHVAHHLGYQGWDYDNTSRILNSLYENTATLVFKNAKAIKNSNPRATNTLIVSDCYNQASCNFHLADRVVTVSKNYMEEVSKELGFGFDFRDILKIRKDHRNFFGIVNGYEKKLISPNKEKIEGLNTYFQGFDFRVFDENSLEAKNHNKAEFIKLISKIAADPDYKKSVIPLIDIYKFEDISQSVKNPAETPIFCATSRLVEQKGYDIAAQAILKLIHEFDDFKKELPIFVMGGAGDDTNFAILTHLKDKISQINPKAGERIFVFRGYRDQFAYAVQLASDFYLMPCRFEPCGLTQMEAMAKGALPVAMSTGGLVDTVDDGVNGFRTEVFFTEGRRVYGNNLTAKRLKNNVNAYAETLQKVLDTFYNNPQTITEMKKNAMIKNFGWDVEDGSLYKYYNLLRFGHL</sequence>
<comment type="catalytic activity">
    <reaction evidence="1">
        <text>[(1-&gt;4)-alpha-D-glucosyl](n) + ADP-alpha-D-glucose = [(1-&gt;4)-alpha-D-glucosyl](n+1) + ADP + H(+)</text>
        <dbReference type="Rhea" id="RHEA:18189"/>
        <dbReference type="Rhea" id="RHEA-COMP:9584"/>
        <dbReference type="Rhea" id="RHEA-COMP:9587"/>
        <dbReference type="ChEBI" id="CHEBI:15378"/>
        <dbReference type="ChEBI" id="CHEBI:15444"/>
        <dbReference type="ChEBI" id="CHEBI:57498"/>
        <dbReference type="ChEBI" id="CHEBI:456216"/>
        <dbReference type="EC" id="2.4.1.21"/>
    </reaction>
</comment>
<evidence type="ECO:0000256" key="2">
    <source>
        <dbReference type="ARBA" id="ARBA00012588"/>
    </source>
</evidence>
<proteinExistence type="predicted"/>
<comment type="caution">
    <text evidence="6">The sequence shown here is derived from an EMBL/GenBank/DDBJ whole genome shotgun (WGS) entry which is preliminary data.</text>
</comment>
<feature type="domain" description="Starch synthase catalytic" evidence="5">
    <location>
        <begin position="64"/>
        <end position="361"/>
    </location>
</feature>